<dbReference type="GeneID" id="109711999"/>
<accession>A0A6P5FC17</accession>
<dbReference type="Pfam" id="PF01535">
    <property type="entry name" value="PPR"/>
    <property type="match status" value="1"/>
</dbReference>
<dbReference type="AlphaFoldDB" id="A0A6P5FC17"/>
<keyword evidence="6" id="KW-1185">Reference proteome</keyword>
<dbReference type="GO" id="GO:0005739">
    <property type="term" value="C:mitochondrion"/>
    <property type="evidence" value="ECO:0007669"/>
    <property type="project" value="TreeGrafter"/>
</dbReference>
<dbReference type="Gene3D" id="1.25.40.10">
    <property type="entry name" value="Tetratricopeptide repeat domain"/>
    <property type="match status" value="2"/>
</dbReference>
<dbReference type="InterPro" id="IPR011990">
    <property type="entry name" value="TPR-like_helical_dom_sf"/>
</dbReference>
<evidence type="ECO:0000313" key="6">
    <source>
        <dbReference type="Proteomes" id="UP000515123"/>
    </source>
</evidence>
<proteinExistence type="inferred from homology"/>
<dbReference type="PANTHER" id="PTHR45717:SF13">
    <property type="entry name" value="OS02G0796400 PROTEIN"/>
    <property type="match status" value="1"/>
</dbReference>
<sequence length="533" mass="61161">MATLLLRSRPRNPIFSTTLFSLLLFRNPNPNPSPSPFSSIPTATGTPTLRVSPEESSAAEADDLRRRLLRLRFDRQSAAAALDEWVRGGGEVAISELRRIIAELRKAKRYKHALEILTWMESCRKFELASSDHAAILDLITKLRNISEAEEYFGKLSTSASKKAASFPLLHYYVKARDLEKAETLMAKLQNYGLAVNPYLFDEMMKLYVATSQYKKVLAVIRHMKNSKIPLNVVSYNLWMNACAEVSNATSVEMVLKEMVNDKDIEVGWSTHSTLANIYIKYGLIQKAFEALRTAEQKLSARKRLGYSFIMTIYASLRDREGVIRLWEASKKVPSRITCVNYMCVMLCLIKVGDIGAAERVFRTWESECFKYDVRVSNVLLGAYVRNGWMEKAEKFHLYTLEKGAKPNYKTWEILMEGWVKNREMEKAVEAMKKGFSLLKFCRWRPNPAIVEAIAEHFEEEGDFENAKRYVKVLRKLNIMSLPLYKSFIRVCINTKRAPPNIPKMMARDQIDLDDETAELIIRANEIDIVDIL</sequence>
<dbReference type="OrthoDB" id="1146105at2759"/>
<feature type="region of interest" description="Disordered" evidence="5">
    <location>
        <begin position="33"/>
        <end position="57"/>
    </location>
</feature>
<dbReference type="PANTHER" id="PTHR45717">
    <property type="entry name" value="OS12G0527900 PROTEIN"/>
    <property type="match status" value="1"/>
</dbReference>
<dbReference type="GO" id="GO:0003729">
    <property type="term" value="F:mRNA binding"/>
    <property type="evidence" value="ECO:0007669"/>
    <property type="project" value="UniProtKB-ARBA"/>
</dbReference>
<evidence type="ECO:0000256" key="4">
    <source>
        <dbReference type="PROSITE-ProRule" id="PRU00708"/>
    </source>
</evidence>
<dbReference type="Proteomes" id="UP000515123">
    <property type="component" value="Linkage group 6"/>
</dbReference>
<keyword evidence="2" id="KW-0677">Repeat</keyword>
<reference evidence="7" key="2">
    <citation type="submission" date="2025-08" db="UniProtKB">
        <authorList>
            <consortium name="RefSeq"/>
        </authorList>
    </citation>
    <scope>IDENTIFICATION</scope>
    <source>
        <tissue evidence="7">Leaf</tissue>
    </source>
</reference>
<dbReference type="InterPro" id="IPR002885">
    <property type="entry name" value="PPR_rpt"/>
</dbReference>
<name>A0A6P5FC17_ANACO</name>
<gene>
    <name evidence="7" type="primary">LOC109711999</name>
</gene>
<dbReference type="RefSeq" id="XP_020090988.1">
    <property type="nucleotide sequence ID" value="XM_020235399.1"/>
</dbReference>
<dbReference type="Gramene" id="Aco011560.1.mrna1">
    <property type="protein sequence ID" value="Aco011560.1.mrna1"/>
    <property type="gene ID" value="Aco011560.1.path1"/>
</dbReference>
<feature type="compositionally biased region" description="Polar residues" evidence="5">
    <location>
        <begin position="40"/>
        <end position="49"/>
    </location>
</feature>
<evidence type="ECO:0000256" key="1">
    <source>
        <dbReference type="ARBA" id="ARBA00007626"/>
    </source>
</evidence>
<evidence type="ECO:0000313" key="7">
    <source>
        <dbReference type="RefSeq" id="XP_020090988.1"/>
    </source>
</evidence>
<organism evidence="6 7">
    <name type="scientific">Ananas comosus</name>
    <name type="common">Pineapple</name>
    <name type="synonym">Ananas ananas</name>
    <dbReference type="NCBI Taxonomy" id="4615"/>
    <lineage>
        <taxon>Eukaryota</taxon>
        <taxon>Viridiplantae</taxon>
        <taxon>Streptophyta</taxon>
        <taxon>Embryophyta</taxon>
        <taxon>Tracheophyta</taxon>
        <taxon>Spermatophyta</taxon>
        <taxon>Magnoliopsida</taxon>
        <taxon>Liliopsida</taxon>
        <taxon>Poales</taxon>
        <taxon>Bromeliaceae</taxon>
        <taxon>Bromelioideae</taxon>
        <taxon>Ananas</taxon>
    </lineage>
</organism>
<feature type="repeat" description="PPR" evidence="4">
    <location>
        <begin position="373"/>
        <end position="407"/>
    </location>
</feature>
<evidence type="ECO:0000256" key="2">
    <source>
        <dbReference type="ARBA" id="ARBA00022737"/>
    </source>
</evidence>
<dbReference type="Pfam" id="PF13812">
    <property type="entry name" value="PPR_3"/>
    <property type="match status" value="1"/>
</dbReference>
<reference evidence="6" key="1">
    <citation type="journal article" date="2015" name="Nat. Genet.">
        <title>The pineapple genome and the evolution of CAM photosynthesis.</title>
        <authorList>
            <person name="Ming R."/>
            <person name="VanBuren R."/>
            <person name="Wai C.M."/>
            <person name="Tang H."/>
            <person name="Schatz M.C."/>
            <person name="Bowers J.E."/>
            <person name="Lyons E."/>
            <person name="Wang M.L."/>
            <person name="Chen J."/>
            <person name="Biggers E."/>
            <person name="Zhang J."/>
            <person name="Huang L."/>
            <person name="Zhang L."/>
            <person name="Miao W."/>
            <person name="Zhang J."/>
            <person name="Ye Z."/>
            <person name="Miao C."/>
            <person name="Lin Z."/>
            <person name="Wang H."/>
            <person name="Zhou H."/>
            <person name="Yim W.C."/>
            <person name="Priest H.D."/>
            <person name="Zheng C."/>
            <person name="Woodhouse M."/>
            <person name="Edger P.P."/>
            <person name="Guyot R."/>
            <person name="Guo H.B."/>
            <person name="Guo H."/>
            <person name="Zheng G."/>
            <person name="Singh R."/>
            <person name="Sharma A."/>
            <person name="Min X."/>
            <person name="Zheng Y."/>
            <person name="Lee H."/>
            <person name="Gurtowski J."/>
            <person name="Sedlazeck F.J."/>
            <person name="Harkess A."/>
            <person name="McKain M.R."/>
            <person name="Liao Z."/>
            <person name="Fang J."/>
            <person name="Liu J."/>
            <person name="Zhang X."/>
            <person name="Zhang Q."/>
            <person name="Hu W."/>
            <person name="Qin Y."/>
            <person name="Wang K."/>
            <person name="Chen L.Y."/>
            <person name="Shirley N."/>
            <person name="Lin Y.R."/>
            <person name="Liu L.Y."/>
            <person name="Hernandez A.G."/>
            <person name="Wright C.L."/>
            <person name="Bulone V."/>
            <person name="Tuskan G.A."/>
            <person name="Heath K."/>
            <person name="Zee F."/>
            <person name="Moore P.H."/>
            <person name="Sunkar R."/>
            <person name="Leebens-Mack J.H."/>
            <person name="Mockler T."/>
            <person name="Bennetzen J.L."/>
            <person name="Freeling M."/>
            <person name="Sankoff D."/>
            <person name="Paterson A.H."/>
            <person name="Zhu X."/>
            <person name="Yang X."/>
            <person name="Smith J.A."/>
            <person name="Cushman J.C."/>
            <person name="Paull R.E."/>
            <person name="Yu Q."/>
        </authorList>
    </citation>
    <scope>NUCLEOTIDE SEQUENCE [LARGE SCALE GENOMIC DNA]</scope>
    <source>
        <strain evidence="6">cv. F153</strain>
    </source>
</reference>
<keyword evidence="3" id="KW-0809">Transit peptide</keyword>
<comment type="similarity">
    <text evidence="1">Belongs to the PPR family. P subfamily.</text>
</comment>
<evidence type="ECO:0000256" key="3">
    <source>
        <dbReference type="ARBA" id="ARBA00022946"/>
    </source>
</evidence>
<protein>
    <submittedName>
        <fullName evidence="7">Pentatricopeptide repeat-containing protein At5g27460 isoform X1</fullName>
    </submittedName>
</protein>
<dbReference type="PROSITE" id="PS51375">
    <property type="entry name" value="PPR"/>
    <property type="match status" value="1"/>
</dbReference>
<evidence type="ECO:0000256" key="5">
    <source>
        <dbReference type="SAM" id="MobiDB-lite"/>
    </source>
</evidence>